<dbReference type="OrthoDB" id="5333655at2759"/>
<sequence>MNTVPAPRLGQLPSLLRIYVRHASTISRQRPRKGFQGPKGHGENIYVFTHRRSEQVIYSFEDKLDGIHSHTQIPFNGKKLKPAKIRKDYWYPFARISFPAGEGSVGRSVFQKLRELKHLHEVAWDNEFRYKRPEEYTTADKKKIAEEEKKGNAGYRPIRTKEERGIALNRQRPNSIADMAAVLSGLGAGNKMVTSLAAEGVEKGLLDVTVSWVNDQDKNYAEEWSNNVTHGLFEKPSYVLEAVEESVEEAPEVKPEAKPEA</sequence>
<keyword evidence="7" id="KW-0687">Ribonucleoprotein</keyword>
<reference evidence="9 10" key="1">
    <citation type="journal article" date="2021" name="Nat. Commun.">
        <title>Genetic determinants of endophytism in the Arabidopsis root mycobiome.</title>
        <authorList>
            <person name="Mesny F."/>
            <person name="Miyauchi S."/>
            <person name="Thiergart T."/>
            <person name="Pickel B."/>
            <person name="Atanasova L."/>
            <person name="Karlsson M."/>
            <person name="Huettel B."/>
            <person name="Barry K.W."/>
            <person name="Haridas S."/>
            <person name="Chen C."/>
            <person name="Bauer D."/>
            <person name="Andreopoulos W."/>
            <person name="Pangilinan J."/>
            <person name="LaButti K."/>
            <person name="Riley R."/>
            <person name="Lipzen A."/>
            <person name="Clum A."/>
            <person name="Drula E."/>
            <person name="Henrissat B."/>
            <person name="Kohler A."/>
            <person name="Grigoriev I.V."/>
            <person name="Martin F.M."/>
            <person name="Hacquard S."/>
        </authorList>
    </citation>
    <scope>NUCLEOTIDE SEQUENCE [LARGE SCALE GENOMIC DNA]</scope>
    <source>
        <strain evidence="9 10">MPI-CAGE-CH-0241</strain>
    </source>
</reference>
<dbReference type="AlphaFoldDB" id="A0A9P8W5V7"/>
<name>A0A9P8W5V7_9HYPO</name>
<dbReference type="GO" id="GO:0005840">
    <property type="term" value="C:ribosome"/>
    <property type="evidence" value="ECO:0007669"/>
    <property type="project" value="UniProtKB-KW"/>
</dbReference>
<dbReference type="Proteomes" id="UP000777438">
    <property type="component" value="Unassembled WGS sequence"/>
</dbReference>
<evidence type="ECO:0000256" key="8">
    <source>
        <dbReference type="ARBA" id="ARBA00035185"/>
    </source>
</evidence>
<protein>
    <recommendedName>
        <fullName evidence="8">Large ribosomal subunit protein mL67</fullName>
    </recommendedName>
</protein>
<dbReference type="PANTHER" id="PTHR28184:SF1">
    <property type="entry name" value="LARGE RIBOSOMAL SUBUNIT PROTEIN ML67"/>
    <property type="match status" value="1"/>
</dbReference>
<dbReference type="PANTHER" id="PTHR28184">
    <property type="entry name" value="MITOCHONDRIAL HOMOLOGOUS RECOMBINATION PROTEIN 1"/>
    <property type="match status" value="1"/>
</dbReference>
<comment type="subcellular location">
    <subcellularLocation>
        <location evidence="1">Mitochondrion</location>
    </subcellularLocation>
</comment>
<organism evidence="9 10">
    <name type="scientific">Thelonectria olida</name>
    <dbReference type="NCBI Taxonomy" id="1576542"/>
    <lineage>
        <taxon>Eukaryota</taxon>
        <taxon>Fungi</taxon>
        <taxon>Dikarya</taxon>
        <taxon>Ascomycota</taxon>
        <taxon>Pezizomycotina</taxon>
        <taxon>Sordariomycetes</taxon>
        <taxon>Hypocreomycetidae</taxon>
        <taxon>Hypocreales</taxon>
        <taxon>Nectriaceae</taxon>
        <taxon>Thelonectria</taxon>
    </lineage>
</organism>
<dbReference type="GO" id="GO:0003735">
    <property type="term" value="F:structural constituent of ribosome"/>
    <property type="evidence" value="ECO:0007669"/>
    <property type="project" value="TreeGrafter"/>
</dbReference>
<keyword evidence="4" id="KW-0805">Transcription regulation</keyword>
<evidence type="ECO:0000256" key="2">
    <source>
        <dbReference type="ARBA" id="ARBA00010741"/>
    </source>
</evidence>
<proteinExistence type="inferred from homology"/>
<keyword evidence="5" id="KW-0496">Mitochondrion</keyword>
<dbReference type="EMBL" id="JAGPYM010000009">
    <property type="protein sequence ID" value="KAH6890418.1"/>
    <property type="molecule type" value="Genomic_DNA"/>
</dbReference>
<evidence type="ECO:0000256" key="6">
    <source>
        <dbReference type="ARBA" id="ARBA00023163"/>
    </source>
</evidence>
<keyword evidence="3" id="KW-0689">Ribosomal protein</keyword>
<dbReference type="GO" id="GO:1990904">
    <property type="term" value="C:ribonucleoprotein complex"/>
    <property type="evidence" value="ECO:0007669"/>
    <property type="project" value="UniProtKB-KW"/>
</dbReference>
<dbReference type="GO" id="GO:0000150">
    <property type="term" value="F:DNA strand exchange activity"/>
    <property type="evidence" value="ECO:0007669"/>
    <property type="project" value="InterPro"/>
</dbReference>
<keyword evidence="10" id="KW-1185">Reference proteome</keyword>
<evidence type="ECO:0000256" key="7">
    <source>
        <dbReference type="ARBA" id="ARBA00023274"/>
    </source>
</evidence>
<dbReference type="GO" id="GO:0003697">
    <property type="term" value="F:single-stranded DNA binding"/>
    <property type="evidence" value="ECO:0007669"/>
    <property type="project" value="InterPro"/>
</dbReference>
<evidence type="ECO:0000256" key="3">
    <source>
        <dbReference type="ARBA" id="ARBA00022980"/>
    </source>
</evidence>
<comment type="caution">
    <text evidence="9">The sequence shown here is derived from an EMBL/GenBank/DDBJ whole genome shotgun (WGS) entry which is preliminary data.</text>
</comment>
<dbReference type="InterPro" id="IPR024629">
    <property type="entry name" value="Ribosomal_mL67"/>
</dbReference>
<evidence type="ECO:0000256" key="1">
    <source>
        <dbReference type="ARBA" id="ARBA00004173"/>
    </source>
</evidence>
<evidence type="ECO:0000313" key="9">
    <source>
        <dbReference type="EMBL" id="KAH6890418.1"/>
    </source>
</evidence>
<dbReference type="GO" id="GO:0005739">
    <property type="term" value="C:mitochondrion"/>
    <property type="evidence" value="ECO:0007669"/>
    <property type="project" value="UniProtKB-SubCell"/>
</dbReference>
<dbReference type="Pfam" id="PF12829">
    <property type="entry name" value="Mhr1"/>
    <property type="match status" value="1"/>
</dbReference>
<keyword evidence="6" id="KW-0804">Transcription</keyword>
<evidence type="ECO:0000313" key="10">
    <source>
        <dbReference type="Proteomes" id="UP000777438"/>
    </source>
</evidence>
<evidence type="ECO:0000256" key="5">
    <source>
        <dbReference type="ARBA" id="ARBA00023128"/>
    </source>
</evidence>
<evidence type="ECO:0000256" key="4">
    <source>
        <dbReference type="ARBA" id="ARBA00023015"/>
    </source>
</evidence>
<comment type="similarity">
    <text evidence="2">Belongs to the mitochondrion-specific ribosomal protein mL67 family.</text>
</comment>
<gene>
    <name evidence="9" type="ORF">B0T10DRAFT_560925</name>
</gene>
<accession>A0A9P8W5V7</accession>